<sequence length="201" mass="21129">MSSVLSKISEGLGYSAVSDSQPPPEDREKCADSDAASDKQGSSAKNDTEASTRSPSKALSDEETHSGTAPPSELSSSQCSVDPLGVGTFPSSSGNTNHQTESLDLKPLPGSWGPDDDPQLRTSSEDWLSHGRCSQYPTHRAGGPSYMGTSHITAEQVAFNRASGKLQQNTAAWVVNTDIGLGPSKLMGSPARFRTPVYQTA</sequence>
<feature type="region of interest" description="Disordered" evidence="1">
    <location>
        <begin position="1"/>
        <end position="126"/>
    </location>
</feature>
<organism evidence="2 3">
    <name type="scientific">Kwoniella bestiolae CBS 10118</name>
    <dbReference type="NCBI Taxonomy" id="1296100"/>
    <lineage>
        <taxon>Eukaryota</taxon>
        <taxon>Fungi</taxon>
        <taxon>Dikarya</taxon>
        <taxon>Basidiomycota</taxon>
        <taxon>Agaricomycotina</taxon>
        <taxon>Tremellomycetes</taxon>
        <taxon>Tremellales</taxon>
        <taxon>Cryptococcaceae</taxon>
        <taxon>Kwoniella</taxon>
    </lineage>
</organism>
<evidence type="ECO:0000256" key="1">
    <source>
        <dbReference type="SAM" id="MobiDB-lite"/>
    </source>
</evidence>
<dbReference type="RefSeq" id="XP_065725204.1">
    <property type="nucleotide sequence ID" value="XM_065869132.1"/>
</dbReference>
<feature type="compositionally biased region" description="Polar residues" evidence="1">
    <location>
        <begin position="66"/>
        <end position="80"/>
    </location>
</feature>
<keyword evidence="3" id="KW-1185">Reference proteome</keyword>
<reference evidence="2" key="1">
    <citation type="submission" date="2013-07" db="EMBL/GenBank/DDBJ databases">
        <authorList>
            <consortium name="The Broad Institute Genome Sequencing Platform"/>
            <person name="Cuomo C."/>
            <person name="Litvintseva A."/>
            <person name="Chen Y."/>
            <person name="Heitman J."/>
            <person name="Sun S."/>
            <person name="Springer D."/>
            <person name="Dromer F."/>
            <person name="Young S.K."/>
            <person name="Zeng Q."/>
            <person name="Gargeya S."/>
            <person name="Fitzgerald M."/>
            <person name="Abouelleil A."/>
            <person name="Alvarado L."/>
            <person name="Berlin A.M."/>
            <person name="Chapman S.B."/>
            <person name="Dewar J."/>
            <person name="Goldberg J."/>
            <person name="Griggs A."/>
            <person name="Gujja S."/>
            <person name="Hansen M."/>
            <person name="Howarth C."/>
            <person name="Imamovic A."/>
            <person name="Larimer J."/>
            <person name="McCowan C."/>
            <person name="Murphy C."/>
            <person name="Pearson M."/>
            <person name="Priest M."/>
            <person name="Roberts A."/>
            <person name="Saif S."/>
            <person name="Shea T."/>
            <person name="Sykes S."/>
            <person name="Wortman J."/>
            <person name="Nusbaum C."/>
            <person name="Birren B."/>
        </authorList>
    </citation>
    <scope>NUCLEOTIDE SEQUENCE</scope>
    <source>
        <strain evidence="2">CBS 10118</strain>
    </source>
</reference>
<dbReference type="GeneID" id="30208470"/>
<proteinExistence type="predicted"/>
<dbReference type="Proteomes" id="UP000092730">
    <property type="component" value="Chromosome 1"/>
</dbReference>
<name>A0AAJ8K0H9_9TREE</name>
<evidence type="ECO:0000313" key="2">
    <source>
        <dbReference type="EMBL" id="WVW78736.1"/>
    </source>
</evidence>
<protein>
    <submittedName>
        <fullName evidence="2">Uncharacterized protein</fullName>
    </submittedName>
</protein>
<dbReference type="KEGG" id="kbi:30208470"/>
<dbReference type="AlphaFoldDB" id="A0AAJ8K0H9"/>
<feature type="compositionally biased region" description="Polar residues" evidence="1">
    <location>
        <begin position="39"/>
        <end position="57"/>
    </location>
</feature>
<dbReference type="EMBL" id="CP144541">
    <property type="protein sequence ID" value="WVW78736.1"/>
    <property type="molecule type" value="Genomic_DNA"/>
</dbReference>
<evidence type="ECO:0000313" key="3">
    <source>
        <dbReference type="Proteomes" id="UP000092730"/>
    </source>
</evidence>
<reference evidence="2" key="2">
    <citation type="submission" date="2024-02" db="EMBL/GenBank/DDBJ databases">
        <title>Comparative genomics of Cryptococcus and Kwoniella reveals pathogenesis evolution and contrasting modes of karyotype evolution via chromosome fusion or intercentromeric recombination.</title>
        <authorList>
            <person name="Coelho M.A."/>
            <person name="David-Palma M."/>
            <person name="Shea T."/>
            <person name="Bowers K."/>
            <person name="McGinley-Smith S."/>
            <person name="Mohammad A.W."/>
            <person name="Gnirke A."/>
            <person name="Yurkov A.M."/>
            <person name="Nowrousian M."/>
            <person name="Sun S."/>
            <person name="Cuomo C.A."/>
            <person name="Heitman J."/>
        </authorList>
    </citation>
    <scope>NUCLEOTIDE SEQUENCE</scope>
    <source>
        <strain evidence="2">CBS 10118</strain>
    </source>
</reference>
<accession>A0AAJ8K0H9</accession>
<gene>
    <name evidence="2" type="ORF">I302_100696</name>
</gene>
<feature type="compositionally biased region" description="Polar residues" evidence="1">
    <location>
        <begin position="89"/>
        <end position="102"/>
    </location>
</feature>